<evidence type="ECO:0000256" key="6">
    <source>
        <dbReference type="ARBA" id="ARBA00023004"/>
    </source>
</evidence>
<evidence type="ECO:0000256" key="5">
    <source>
        <dbReference type="ARBA" id="ARBA00023002"/>
    </source>
</evidence>
<evidence type="ECO:0000256" key="2">
    <source>
        <dbReference type="ARBA" id="ARBA00010617"/>
    </source>
</evidence>
<keyword evidence="10" id="KW-1133">Transmembrane helix</keyword>
<dbReference type="Gene3D" id="1.10.630.10">
    <property type="entry name" value="Cytochrome P450"/>
    <property type="match status" value="1"/>
</dbReference>
<organism evidence="11 12">
    <name type="scientific">Endocarpon pusillum (strain Z07020 / HMAS-L-300199)</name>
    <name type="common">Lichen-forming fungus</name>
    <dbReference type="NCBI Taxonomy" id="1263415"/>
    <lineage>
        <taxon>Eukaryota</taxon>
        <taxon>Fungi</taxon>
        <taxon>Dikarya</taxon>
        <taxon>Ascomycota</taxon>
        <taxon>Pezizomycotina</taxon>
        <taxon>Eurotiomycetes</taxon>
        <taxon>Chaetothyriomycetidae</taxon>
        <taxon>Verrucariales</taxon>
        <taxon>Verrucariaceae</taxon>
        <taxon>Endocarpon</taxon>
    </lineage>
</organism>
<dbReference type="CDD" id="cd11062">
    <property type="entry name" value="CYP58-like"/>
    <property type="match status" value="1"/>
</dbReference>
<dbReference type="InterPro" id="IPR017972">
    <property type="entry name" value="Cyt_P450_CS"/>
</dbReference>
<evidence type="ECO:0000256" key="7">
    <source>
        <dbReference type="ARBA" id="ARBA00023033"/>
    </source>
</evidence>
<evidence type="ECO:0000256" key="3">
    <source>
        <dbReference type="ARBA" id="ARBA00022617"/>
    </source>
</evidence>
<evidence type="ECO:0008006" key="13">
    <source>
        <dbReference type="Google" id="ProtNLM"/>
    </source>
</evidence>
<dbReference type="PROSITE" id="PS00086">
    <property type="entry name" value="CYTOCHROME_P450"/>
    <property type="match status" value="1"/>
</dbReference>
<comment type="cofactor">
    <cofactor evidence="1 8">
        <name>heme</name>
        <dbReference type="ChEBI" id="CHEBI:30413"/>
    </cofactor>
</comment>
<sequence>MAIINLTALFSRLVSNLPYTSLALLFCVAYVAVYRIYFSPLAHVPGPKLAAVSSLYEFYHDCIRLGQFVFRLDELHKQYGPIVRIGPSEVHIKDAQFFDKFYNVTTKLDKYDWFYRFANTPYASFGTIKAEDHRLRRSALAKHFSPASIIRLDPVITQAVSILCRRLEEHRRGKRVVDLGNAFRCFSGDVVTEYVVPDPLTLLEHENFAADYNSVFIRRFAIFGTFNRHLGWLLPVMLSMPRWLLLLTNPPAVLQVFSRIKLIEEQARIVTQSGGPPKQKKNYPLVLSSIYHSDLPAHEKTLIRLAQDGLVLVMAGTETTAITLSVATYHLLTKPHLLKRLQIELQSSFPAAADDTIISYRDLEKLPFLTACLNESLRLGSPVSGRLPRIDPNSPITYGDHTLPAGTAISMTLRDIHYDPSIYPDPRSFNPDRWLEDTDRARKLHEHFLVPFGKGARSCIGNNLALAGMYAILGNMFRKFEAIELFETTADDFEMAYDFFSPFAKSDSKGLRVLIK</sequence>
<dbReference type="PANTHER" id="PTHR24305">
    <property type="entry name" value="CYTOCHROME P450"/>
    <property type="match status" value="1"/>
</dbReference>
<keyword evidence="3 8" id="KW-0349">Heme</keyword>
<dbReference type="InterPro" id="IPR050121">
    <property type="entry name" value="Cytochrome_P450_monoxygenase"/>
</dbReference>
<feature type="transmembrane region" description="Helical" evidence="10">
    <location>
        <begin position="19"/>
        <end position="38"/>
    </location>
</feature>
<dbReference type="HOGENOM" id="CLU_001570_14_4_1"/>
<dbReference type="GO" id="GO:0020037">
    <property type="term" value="F:heme binding"/>
    <property type="evidence" value="ECO:0007669"/>
    <property type="project" value="InterPro"/>
</dbReference>
<keyword evidence="6 8" id="KW-0408">Iron</keyword>
<dbReference type="AlphaFoldDB" id="U1GLG2"/>
<evidence type="ECO:0000256" key="1">
    <source>
        <dbReference type="ARBA" id="ARBA00001971"/>
    </source>
</evidence>
<dbReference type="Proteomes" id="UP000019373">
    <property type="component" value="Unassembled WGS sequence"/>
</dbReference>
<keyword evidence="7 9" id="KW-0503">Monooxygenase</keyword>
<dbReference type="GO" id="GO:0004497">
    <property type="term" value="F:monooxygenase activity"/>
    <property type="evidence" value="ECO:0007669"/>
    <property type="project" value="UniProtKB-KW"/>
</dbReference>
<evidence type="ECO:0000256" key="8">
    <source>
        <dbReference type="PIRSR" id="PIRSR602401-1"/>
    </source>
</evidence>
<feature type="binding site" description="axial binding residue" evidence="8">
    <location>
        <position position="459"/>
    </location>
    <ligand>
        <name>heme</name>
        <dbReference type="ChEBI" id="CHEBI:30413"/>
    </ligand>
    <ligandPart>
        <name>Fe</name>
        <dbReference type="ChEBI" id="CHEBI:18248"/>
    </ligandPart>
</feature>
<keyword evidence="4 8" id="KW-0479">Metal-binding</keyword>
<evidence type="ECO:0000313" key="12">
    <source>
        <dbReference type="Proteomes" id="UP000019373"/>
    </source>
</evidence>
<dbReference type="InterPro" id="IPR002401">
    <property type="entry name" value="Cyt_P450_E_grp-I"/>
</dbReference>
<comment type="similarity">
    <text evidence="2 9">Belongs to the cytochrome P450 family.</text>
</comment>
<gene>
    <name evidence="11" type="ORF">EPUS_04769</name>
</gene>
<dbReference type="eggNOG" id="KOG0156">
    <property type="taxonomic scope" value="Eukaryota"/>
</dbReference>
<evidence type="ECO:0000313" key="11">
    <source>
        <dbReference type="EMBL" id="ERF72716.1"/>
    </source>
</evidence>
<dbReference type="EMBL" id="KE721051">
    <property type="protein sequence ID" value="ERF72716.1"/>
    <property type="molecule type" value="Genomic_DNA"/>
</dbReference>
<dbReference type="GO" id="GO:0016705">
    <property type="term" value="F:oxidoreductase activity, acting on paired donors, with incorporation or reduction of molecular oxygen"/>
    <property type="evidence" value="ECO:0007669"/>
    <property type="project" value="InterPro"/>
</dbReference>
<protein>
    <recommendedName>
        <fullName evidence="13">Trichodiene oxygenase</fullName>
    </recommendedName>
</protein>
<reference evidence="12" key="1">
    <citation type="journal article" date="2014" name="BMC Genomics">
        <title>Genome characteristics reveal the impact of lichenization on lichen-forming fungus Endocarpon pusillum Hedwig (Verrucariales, Ascomycota).</title>
        <authorList>
            <person name="Wang Y.-Y."/>
            <person name="Liu B."/>
            <person name="Zhang X.-Y."/>
            <person name="Zhou Q.-M."/>
            <person name="Zhang T."/>
            <person name="Li H."/>
            <person name="Yu Y.-F."/>
            <person name="Zhang X.-L."/>
            <person name="Hao X.-Y."/>
            <person name="Wang M."/>
            <person name="Wang L."/>
            <person name="Wei J.-C."/>
        </authorList>
    </citation>
    <scope>NUCLEOTIDE SEQUENCE [LARGE SCALE GENOMIC DNA]</scope>
    <source>
        <strain evidence="12">Z07020 / HMAS-L-300199</strain>
    </source>
</reference>
<dbReference type="OrthoDB" id="3945418at2759"/>
<accession>U1GLG2</accession>
<dbReference type="SUPFAM" id="SSF48264">
    <property type="entry name" value="Cytochrome P450"/>
    <property type="match status" value="1"/>
</dbReference>
<dbReference type="OMA" id="PWEVHIK"/>
<dbReference type="PRINTS" id="PR00463">
    <property type="entry name" value="EP450I"/>
</dbReference>
<dbReference type="RefSeq" id="XP_007801604.1">
    <property type="nucleotide sequence ID" value="XM_007803413.1"/>
</dbReference>
<name>U1GLG2_ENDPU</name>
<dbReference type="GeneID" id="19239723"/>
<dbReference type="PANTHER" id="PTHR24305:SF157">
    <property type="entry name" value="N-ACETYLTRYPTOPHAN 6-HYDROXYLASE IVOC-RELATED"/>
    <property type="match status" value="1"/>
</dbReference>
<keyword evidence="12" id="KW-1185">Reference proteome</keyword>
<dbReference type="PRINTS" id="PR00385">
    <property type="entry name" value="P450"/>
</dbReference>
<dbReference type="InterPro" id="IPR001128">
    <property type="entry name" value="Cyt_P450"/>
</dbReference>
<evidence type="ECO:0000256" key="10">
    <source>
        <dbReference type="SAM" id="Phobius"/>
    </source>
</evidence>
<evidence type="ECO:0000256" key="4">
    <source>
        <dbReference type="ARBA" id="ARBA00022723"/>
    </source>
</evidence>
<dbReference type="InterPro" id="IPR036396">
    <property type="entry name" value="Cyt_P450_sf"/>
</dbReference>
<keyword evidence="5 9" id="KW-0560">Oxidoreductase</keyword>
<evidence type="ECO:0000256" key="9">
    <source>
        <dbReference type="RuleBase" id="RU000461"/>
    </source>
</evidence>
<proteinExistence type="inferred from homology"/>
<keyword evidence="10" id="KW-0812">Transmembrane</keyword>
<dbReference type="GO" id="GO:0005506">
    <property type="term" value="F:iron ion binding"/>
    <property type="evidence" value="ECO:0007669"/>
    <property type="project" value="InterPro"/>
</dbReference>
<keyword evidence="10" id="KW-0472">Membrane</keyword>
<dbReference type="Pfam" id="PF00067">
    <property type="entry name" value="p450"/>
    <property type="match status" value="1"/>
</dbReference>